<dbReference type="OrthoDB" id="5334523at2"/>
<dbReference type="AlphaFoldDB" id="A0A290HCP8"/>
<comment type="cofactor">
    <cofactor evidence="1">
        <name>Mg(2+)</name>
        <dbReference type="ChEBI" id="CHEBI:18420"/>
    </cofactor>
</comment>
<dbReference type="InterPro" id="IPR041633">
    <property type="entry name" value="Polbeta"/>
</dbReference>
<evidence type="ECO:0000313" key="8">
    <source>
        <dbReference type="EMBL" id="ATB69227.1"/>
    </source>
</evidence>
<evidence type="ECO:0000256" key="6">
    <source>
        <dbReference type="ARBA" id="ARBA00022840"/>
    </source>
</evidence>
<dbReference type="GO" id="GO:0005524">
    <property type="term" value="F:ATP binding"/>
    <property type="evidence" value="ECO:0007669"/>
    <property type="project" value="UniProtKB-KW"/>
</dbReference>
<keyword evidence="5" id="KW-0547">Nucleotide-binding</keyword>
<dbReference type="EMBL" id="CP023275">
    <property type="protein sequence ID" value="ATB69227.1"/>
    <property type="molecule type" value="Genomic_DNA"/>
</dbReference>
<dbReference type="PANTHER" id="PTHR33571">
    <property type="entry name" value="SSL8005 PROTEIN"/>
    <property type="match status" value="1"/>
</dbReference>
<dbReference type="CDD" id="cd05403">
    <property type="entry name" value="NT_KNTase_like"/>
    <property type="match status" value="1"/>
</dbReference>
<dbReference type="Gene3D" id="3.30.460.10">
    <property type="entry name" value="Beta Polymerase, domain 2"/>
    <property type="match status" value="1"/>
</dbReference>
<protein>
    <submittedName>
        <fullName evidence="8">Uncharacterized protein</fullName>
    </submittedName>
</protein>
<keyword evidence="7" id="KW-0460">Magnesium</keyword>
<evidence type="ECO:0000256" key="7">
    <source>
        <dbReference type="ARBA" id="ARBA00022842"/>
    </source>
</evidence>
<dbReference type="Proteomes" id="UP000217349">
    <property type="component" value="Chromosome"/>
</dbReference>
<dbReference type="GO" id="GO:0046872">
    <property type="term" value="F:metal ion binding"/>
    <property type="evidence" value="ECO:0007669"/>
    <property type="project" value="UniProtKB-KW"/>
</dbReference>
<keyword evidence="3" id="KW-0548">Nucleotidyltransferase</keyword>
<accession>A0A290HCP8</accession>
<evidence type="ECO:0000256" key="1">
    <source>
        <dbReference type="ARBA" id="ARBA00001946"/>
    </source>
</evidence>
<dbReference type="NCBIfam" id="NF047752">
    <property type="entry name" value="MntA_antitoxin"/>
    <property type="match status" value="1"/>
</dbReference>
<evidence type="ECO:0000256" key="2">
    <source>
        <dbReference type="ARBA" id="ARBA00022679"/>
    </source>
</evidence>
<dbReference type="SUPFAM" id="SSF81301">
    <property type="entry name" value="Nucleotidyltransferase"/>
    <property type="match status" value="1"/>
</dbReference>
<keyword evidence="2" id="KW-0808">Transferase</keyword>
<evidence type="ECO:0000256" key="3">
    <source>
        <dbReference type="ARBA" id="ARBA00022695"/>
    </source>
</evidence>
<proteinExistence type="predicted"/>
<keyword evidence="6" id="KW-0067">ATP-binding</keyword>
<evidence type="ECO:0000313" key="9">
    <source>
        <dbReference type="Proteomes" id="UP000217349"/>
    </source>
</evidence>
<gene>
    <name evidence="8" type="ORF">SJPD1_1115</name>
</gene>
<dbReference type="InterPro" id="IPR043519">
    <property type="entry name" value="NT_sf"/>
</dbReference>
<name>A0A290HCP8_9BACT</name>
<dbReference type="PANTHER" id="PTHR33571:SF14">
    <property type="entry name" value="PROTEIN ADENYLYLTRANSFERASE MJ0435-RELATED"/>
    <property type="match status" value="1"/>
</dbReference>
<organism evidence="8 9">
    <name type="scientific">Sulfurospirillum diekertiae</name>
    <dbReference type="NCBI Taxonomy" id="1854492"/>
    <lineage>
        <taxon>Bacteria</taxon>
        <taxon>Pseudomonadati</taxon>
        <taxon>Campylobacterota</taxon>
        <taxon>Epsilonproteobacteria</taxon>
        <taxon>Campylobacterales</taxon>
        <taxon>Sulfurospirillaceae</taxon>
        <taxon>Sulfurospirillum</taxon>
    </lineage>
</organism>
<accession>A0A6G9VWY8</accession>
<sequence length="92" mass="10669">MGYLEVLSTLAQLKTKYNIPELYLFGSFAKHQDNENSDVDIAVKLEKADAFLLVRIMQEAQEKLHRNVDIVQLRERMNPLLKKVILEEGVRV</sequence>
<keyword evidence="4" id="KW-0479">Metal-binding</keyword>
<dbReference type="GO" id="GO:0016779">
    <property type="term" value="F:nucleotidyltransferase activity"/>
    <property type="evidence" value="ECO:0007669"/>
    <property type="project" value="UniProtKB-KW"/>
</dbReference>
<reference evidence="9" key="1">
    <citation type="submission" date="2017-09" db="EMBL/GenBank/DDBJ databases">
        <title>The complete genome of Sulfurospirillum sp. JPD-1.</title>
        <authorList>
            <person name="Goris T."/>
        </authorList>
    </citation>
    <scope>NUCLEOTIDE SEQUENCE [LARGE SCALE GENOMIC DNA]</scope>
    <source>
        <strain evidence="9">JPD-1</strain>
    </source>
</reference>
<dbReference type="KEGG" id="sulj:SJPD1_1115"/>
<evidence type="ECO:0000256" key="5">
    <source>
        <dbReference type="ARBA" id="ARBA00022741"/>
    </source>
</evidence>
<dbReference type="Pfam" id="PF18765">
    <property type="entry name" value="Polbeta"/>
    <property type="match status" value="1"/>
</dbReference>
<evidence type="ECO:0000256" key="4">
    <source>
        <dbReference type="ARBA" id="ARBA00022723"/>
    </source>
</evidence>
<dbReference type="RefSeq" id="WP_096046327.1">
    <property type="nucleotide sequence ID" value="NZ_CP023275.1"/>
</dbReference>
<dbReference type="InterPro" id="IPR052038">
    <property type="entry name" value="Type-VII_TA_antitoxin"/>
</dbReference>